<comment type="caution">
    <text evidence="1">The sequence shown here is derived from an EMBL/GenBank/DDBJ whole genome shotgun (WGS) entry which is preliminary data.</text>
</comment>
<dbReference type="AlphaFoldDB" id="A0A832ZVV4"/>
<dbReference type="Proteomes" id="UP000600071">
    <property type="component" value="Unassembled WGS sequence"/>
</dbReference>
<dbReference type="EMBL" id="DQVR01000032">
    <property type="protein sequence ID" value="HIQ23684.1"/>
    <property type="molecule type" value="Genomic_DNA"/>
</dbReference>
<evidence type="ECO:0000313" key="1">
    <source>
        <dbReference type="EMBL" id="HIQ23684.1"/>
    </source>
</evidence>
<protein>
    <submittedName>
        <fullName evidence="1">DUF1152 domain-containing protein</fullName>
    </submittedName>
</protein>
<dbReference type="InterPro" id="IPR010581">
    <property type="entry name" value="DUF1152"/>
</dbReference>
<reference evidence="1" key="1">
    <citation type="journal article" date="2020" name="ISME J.">
        <title>Gammaproteobacteria mediating utilization of methyl-, sulfur- and petroleum organic compounds in deep ocean hydrothermal plumes.</title>
        <authorList>
            <person name="Zhou Z."/>
            <person name="Liu Y."/>
            <person name="Pan J."/>
            <person name="Cron B.R."/>
            <person name="Toner B.M."/>
            <person name="Anantharaman K."/>
            <person name="Breier J.A."/>
            <person name="Dick G.J."/>
            <person name="Li M."/>
        </authorList>
    </citation>
    <scope>NUCLEOTIDE SEQUENCE</scope>
    <source>
        <strain evidence="1">SZUA-1523</strain>
    </source>
</reference>
<gene>
    <name evidence="1" type="ORF">EYH50_01385</name>
</gene>
<sequence length="347" mass="36614">MCIATSLFETKPRCVLVLSTGGGGDIATASMLAEALRREGVDAVVAASLWERFVRDPNPGPVPLSSLAGAEPLAGGDAARLFPGCAAFRGGYVFEPAACKVASLLRGLPVYAVNTWGGELAIRRAVEEIATIHGCEALLDVDVGGDVLANGHEEELWSPLGDSLGLAAAANSSLSSVLAVHSLGADGELSEEQLLGKIAAVARKGGYRWIRGLDPHDIELLDEILEAVETEASQIPLLAARGLYGNIAIRGGARHVKVSIYQAATVFLDTAVAYLDTPPARAVAGTASLEEARRRLNSLGVYTEFDLEEDIHVHIVLGRLTPERLIEIKTAGRRRLNALSKTRSPEA</sequence>
<dbReference type="Pfam" id="PF06626">
    <property type="entry name" value="DUF1152"/>
    <property type="match status" value="1"/>
</dbReference>
<accession>A0A832ZVV4</accession>
<evidence type="ECO:0000313" key="2">
    <source>
        <dbReference type="Proteomes" id="UP000600071"/>
    </source>
</evidence>
<name>A0A832ZVV4_9CREN</name>
<organism evidence="1 2">
    <name type="scientific">Pyrodictium delaneyi</name>
    <dbReference type="NCBI Taxonomy" id="1273541"/>
    <lineage>
        <taxon>Archaea</taxon>
        <taxon>Thermoproteota</taxon>
        <taxon>Thermoprotei</taxon>
        <taxon>Desulfurococcales</taxon>
        <taxon>Pyrodictiaceae</taxon>
        <taxon>Pyrodictium</taxon>
    </lineage>
</organism>
<proteinExistence type="predicted"/>